<organism evidence="2 3">
    <name type="scientific">Staphylococcus epidermidis (strain ATCC 12228 / FDA PCI 1200)</name>
    <dbReference type="NCBI Taxonomy" id="176280"/>
    <lineage>
        <taxon>Bacteria</taxon>
        <taxon>Bacillati</taxon>
        <taxon>Bacillota</taxon>
        <taxon>Bacilli</taxon>
        <taxon>Bacillales</taxon>
        <taxon>Staphylococcaceae</taxon>
        <taxon>Staphylococcus</taxon>
    </lineage>
</organism>
<dbReference type="PATRIC" id="fig|176280.10.peg.2139"/>
<sequence>MTPWKYRYVAGIIVLALVVVSYIIFSPLVLAK</sequence>
<dbReference type="KEGG" id="sep:SE_2190"/>
<evidence type="ECO:0000313" key="3">
    <source>
        <dbReference type="Proteomes" id="UP000001411"/>
    </source>
</evidence>
<dbReference type="HOGENOM" id="CLU_3391519_0_0_9"/>
<protein>
    <submittedName>
        <fullName evidence="2">Uncharacterized protein</fullName>
    </submittedName>
</protein>
<keyword evidence="1" id="KW-1133">Transmembrane helix</keyword>
<reference evidence="2 3" key="1">
    <citation type="journal article" date="2003" name="Mol. Microbiol.">
        <title>Genome-based analysis of virulence genes in a non-biofilm-forming Staphylococcus epidermidis strain (ATCC 12228).</title>
        <authorList>
            <person name="Zhang Y.Q."/>
            <person name="Ren S.X."/>
            <person name="Li H.L."/>
            <person name="Wang Y.X."/>
            <person name="Fu G."/>
            <person name="Yang J."/>
            <person name="Qin Z.Q."/>
            <person name="Miao Y.G."/>
            <person name="Wang W.Y."/>
            <person name="Chen R.S."/>
            <person name="Shen Y."/>
            <person name="Chen Z."/>
            <person name="Yuan Z.H."/>
            <person name="Zhao G.P."/>
            <person name="Qu D."/>
            <person name="Danchin A."/>
            <person name="Wen Y.M."/>
        </authorList>
    </citation>
    <scope>NUCLEOTIDE SEQUENCE [LARGE SCALE GENOMIC DNA]</scope>
    <source>
        <strain evidence="3">ATCC 12228 / FDA PCI 1200</strain>
    </source>
</reference>
<feature type="transmembrane region" description="Helical" evidence="1">
    <location>
        <begin position="6"/>
        <end position="30"/>
    </location>
</feature>
<keyword evidence="1" id="KW-0472">Membrane</keyword>
<proteinExistence type="predicted"/>
<dbReference type="AlphaFoldDB" id="A0A0H2VI71"/>
<keyword evidence="1" id="KW-0812">Transmembrane</keyword>
<gene>
    <name evidence="2" type="ordered locus">SE_2190</name>
</gene>
<evidence type="ECO:0000256" key="1">
    <source>
        <dbReference type="SAM" id="Phobius"/>
    </source>
</evidence>
<dbReference type="EMBL" id="AE015929">
    <property type="protein sequence ID" value="AAO05832.1"/>
    <property type="molecule type" value="Genomic_DNA"/>
</dbReference>
<evidence type="ECO:0000313" key="2">
    <source>
        <dbReference type="EMBL" id="AAO05832.1"/>
    </source>
</evidence>
<accession>A0A0H2VI71</accession>
<name>A0A0H2VI71_STAES</name>
<dbReference type="Proteomes" id="UP000001411">
    <property type="component" value="Chromosome"/>
</dbReference>